<evidence type="ECO:0000256" key="6">
    <source>
        <dbReference type="ARBA" id="ARBA00034617"/>
    </source>
</evidence>
<evidence type="ECO:0000313" key="9">
    <source>
        <dbReference type="EMBL" id="CAG8798462.1"/>
    </source>
</evidence>
<evidence type="ECO:0000259" key="8">
    <source>
        <dbReference type="PROSITE" id="PS51194"/>
    </source>
</evidence>
<comment type="caution">
    <text evidence="9">The sequence shown here is derived from an EMBL/GenBank/DDBJ whole genome shotgun (WGS) entry which is preliminary data.</text>
</comment>
<keyword evidence="10" id="KW-1185">Reference proteome</keyword>
<dbReference type="PROSITE" id="PS51194">
    <property type="entry name" value="HELICASE_CTER"/>
    <property type="match status" value="1"/>
</dbReference>
<sequence length="515" mass="58940">MYNYKIRTNGLSVKITLKCRTCNTSIVHSNESPKVDFSKAIARAGLVGDSYVRNAPQRSGEFIYNENLEAKNHQTLPLTDKELQEMQTKGVVQYLQNNHSNCWNSVCWHIENPDLILKESNLKMVFKNECDELVKFLTQIIKLPLGQSLITTIHTSQNEAINQVLKITCQASNFQEFSEQDLINIEKIHKQREEKCQVNINQIKQHNQKPYQFKLSFADLIPNWATFIKCEKCYLFPKKFPNRLCILCGFYFNNNLLSQIPNELYHSNLGEALLDKSSSIKTNLLNTILSEVFGFQNYCDQQKESIESFLFQKDTLSIMKTDSGKTLIYAVASILFEGLTVIFSSLKSLMENQLLDLKSLEIVLEVIPKPSKLEKLLEKICKSLDTITSARIIIYSATVAHCNKIATYLASRYSISIIGKYHGSLDDITKNVNLNRWKNGSVKIMCATNAFGMGINVADIQLVIHTTFSILLNNFVQEIGQQVIDSSIERQQQYLAERTHKILEMVTICENDYQY</sequence>
<keyword evidence="3" id="KW-0067">ATP-binding</keyword>
<keyword evidence="4" id="KW-0238">DNA-binding</keyword>
<comment type="similarity">
    <text evidence="1">Belongs to the helicase family. RecQ subfamily.</text>
</comment>
<evidence type="ECO:0000256" key="5">
    <source>
        <dbReference type="ARBA" id="ARBA00023235"/>
    </source>
</evidence>
<dbReference type="InterPro" id="IPR001650">
    <property type="entry name" value="Helicase_C-like"/>
</dbReference>
<feature type="domain" description="Helicase C-terminal" evidence="8">
    <location>
        <begin position="372"/>
        <end position="515"/>
    </location>
</feature>
<dbReference type="Proteomes" id="UP000789901">
    <property type="component" value="Unassembled WGS sequence"/>
</dbReference>
<dbReference type="PANTHER" id="PTHR13710:SF105">
    <property type="entry name" value="ATP-DEPENDENT DNA HELICASE Q1"/>
    <property type="match status" value="1"/>
</dbReference>
<dbReference type="InterPro" id="IPR011545">
    <property type="entry name" value="DEAD/DEAH_box_helicase_dom"/>
</dbReference>
<dbReference type="SUPFAM" id="SSF52540">
    <property type="entry name" value="P-loop containing nucleoside triphosphate hydrolases"/>
    <property type="match status" value="1"/>
</dbReference>
<organism evidence="9 10">
    <name type="scientific">Gigaspora margarita</name>
    <dbReference type="NCBI Taxonomy" id="4874"/>
    <lineage>
        <taxon>Eukaryota</taxon>
        <taxon>Fungi</taxon>
        <taxon>Fungi incertae sedis</taxon>
        <taxon>Mucoromycota</taxon>
        <taxon>Glomeromycotina</taxon>
        <taxon>Glomeromycetes</taxon>
        <taxon>Diversisporales</taxon>
        <taxon>Gigasporaceae</taxon>
        <taxon>Gigaspora</taxon>
    </lineage>
</organism>
<dbReference type="PANTHER" id="PTHR13710">
    <property type="entry name" value="DNA HELICASE RECQ FAMILY MEMBER"/>
    <property type="match status" value="1"/>
</dbReference>
<dbReference type="Gene3D" id="3.40.50.300">
    <property type="entry name" value="P-loop containing nucleotide triphosphate hydrolases"/>
    <property type="match status" value="2"/>
</dbReference>
<proteinExistence type="inferred from homology"/>
<dbReference type="SMART" id="SM00490">
    <property type="entry name" value="HELICc"/>
    <property type="match status" value="1"/>
</dbReference>
<evidence type="ECO:0000256" key="1">
    <source>
        <dbReference type="ARBA" id="ARBA00005446"/>
    </source>
</evidence>
<name>A0ABN7VTD4_GIGMA</name>
<reference evidence="9 10" key="1">
    <citation type="submission" date="2021-06" db="EMBL/GenBank/DDBJ databases">
        <authorList>
            <person name="Kallberg Y."/>
            <person name="Tangrot J."/>
            <person name="Rosling A."/>
        </authorList>
    </citation>
    <scope>NUCLEOTIDE SEQUENCE [LARGE SCALE GENOMIC DNA]</scope>
    <source>
        <strain evidence="9 10">120-4 pot B 10/14</strain>
    </source>
</reference>
<evidence type="ECO:0000256" key="4">
    <source>
        <dbReference type="ARBA" id="ARBA00023125"/>
    </source>
</evidence>
<gene>
    <name evidence="9" type="ORF">GMARGA_LOCUS22604</name>
</gene>
<evidence type="ECO:0000256" key="3">
    <source>
        <dbReference type="ARBA" id="ARBA00022840"/>
    </source>
</evidence>
<dbReference type="Pfam" id="PF00271">
    <property type="entry name" value="Helicase_C"/>
    <property type="match status" value="1"/>
</dbReference>
<accession>A0ABN7VTD4</accession>
<evidence type="ECO:0000256" key="2">
    <source>
        <dbReference type="ARBA" id="ARBA00022741"/>
    </source>
</evidence>
<evidence type="ECO:0000313" key="10">
    <source>
        <dbReference type="Proteomes" id="UP000789901"/>
    </source>
</evidence>
<comment type="catalytic activity">
    <reaction evidence="6">
        <text>Couples ATP hydrolysis with the unwinding of duplex DNA by translocating in the 3'-5' direction.</text>
        <dbReference type="EC" id="5.6.2.4"/>
    </reaction>
</comment>
<keyword evidence="2" id="KW-0547">Nucleotide-binding</keyword>
<dbReference type="InterPro" id="IPR027417">
    <property type="entry name" value="P-loop_NTPase"/>
</dbReference>
<keyword evidence="5" id="KW-0413">Isomerase</keyword>
<dbReference type="EC" id="5.6.2.4" evidence="7"/>
<protein>
    <recommendedName>
        <fullName evidence="7">DNA 3'-5' helicase</fullName>
        <ecNumber evidence="7">5.6.2.4</ecNumber>
    </recommendedName>
</protein>
<dbReference type="EMBL" id="CAJVQB010021975">
    <property type="protein sequence ID" value="CAG8798462.1"/>
    <property type="molecule type" value="Genomic_DNA"/>
</dbReference>
<evidence type="ECO:0000256" key="7">
    <source>
        <dbReference type="ARBA" id="ARBA00034808"/>
    </source>
</evidence>
<dbReference type="Pfam" id="PF00270">
    <property type="entry name" value="DEAD"/>
    <property type="match status" value="1"/>
</dbReference>